<evidence type="ECO:0000313" key="2">
    <source>
        <dbReference type="EMBL" id="TDG49485.1"/>
    </source>
</evidence>
<protein>
    <submittedName>
        <fullName evidence="2">Uncharacterized protein</fullName>
    </submittedName>
</protein>
<reference evidence="2 3" key="1">
    <citation type="journal article" date="2019" name="J. Hered.">
        <title>An Improved Genome Assembly for Drosophila navojoa, the Basal Species in the mojavensis Cluster.</title>
        <authorList>
            <person name="Vanderlinde T."/>
            <person name="Dupim E.G."/>
            <person name="Nazario-Yepiz N.O."/>
            <person name="Carvalho A.B."/>
        </authorList>
    </citation>
    <scope>NUCLEOTIDE SEQUENCE [LARGE SCALE GENOMIC DNA]</scope>
    <source>
        <strain evidence="2">Navoj_Jal97</strain>
        <tissue evidence="2">Whole organism</tissue>
    </source>
</reference>
<dbReference type="Proteomes" id="UP000295192">
    <property type="component" value="Unassembled WGS sequence"/>
</dbReference>
<sequence>MSRRAQQQQEYQQQQQQQQQHVQHQQTNNCEMHLDMSKSQGKVLLPTECNAIKGKTSVWRRGGRLYIRLQHEIPLTGQP</sequence>
<evidence type="ECO:0000256" key="1">
    <source>
        <dbReference type="SAM" id="MobiDB-lite"/>
    </source>
</evidence>
<dbReference type="EMBL" id="LSRL02000023">
    <property type="protein sequence ID" value="TDG49485.1"/>
    <property type="molecule type" value="Genomic_DNA"/>
</dbReference>
<accession>A0A484BNN9</accession>
<feature type="compositionally biased region" description="Low complexity" evidence="1">
    <location>
        <begin position="1"/>
        <end position="26"/>
    </location>
</feature>
<proteinExistence type="predicted"/>
<dbReference type="AlphaFoldDB" id="A0A484BNN9"/>
<keyword evidence="3" id="KW-1185">Reference proteome</keyword>
<comment type="caution">
    <text evidence="2">The sequence shown here is derived from an EMBL/GenBank/DDBJ whole genome shotgun (WGS) entry which is preliminary data.</text>
</comment>
<feature type="region of interest" description="Disordered" evidence="1">
    <location>
        <begin position="1"/>
        <end position="32"/>
    </location>
</feature>
<organism evidence="2 3">
    <name type="scientific">Drosophila navojoa</name>
    <name type="common">Fruit fly</name>
    <dbReference type="NCBI Taxonomy" id="7232"/>
    <lineage>
        <taxon>Eukaryota</taxon>
        <taxon>Metazoa</taxon>
        <taxon>Ecdysozoa</taxon>
        <taxon>Arthropoda</taxon>
        <taxon>Hexapoda</taxon>
        <taxon>Insecta</taxon>
        <taxon>Pterygota</taxon>
        <taxon>Neoptera</taxon>
        <taxon>Endopterygota</taxon>
        <taxon>Diptera</taxon>
        <taxon>Brachycera</taxon>
        <taxon>Muscomorpha</taxon>
        <taxon>Ephydroidea</taxon>
        <taxon>Drosophilidae</taxon>
        <taxon>Drosophila</taxon>
    </lineage>
</organism>
<name>A0A484BNN9_DRONA</name>
<gene>
    <name evidence="2" type="ORF">AWZ03_004168</name>
</gene>
<evidence type="ECO:0000313" key="3">
    <source>
        <dbReference type="Proteomes" id="UP000295192"/>
    </source>
</evidence>